<organism evidence="1 2">
    <name type="scientific">Vibrio algivorus</name>
    <dbReference type="NCBI Taxonomy" id="1667024"/>
    <lineage>
        <taxon>Bacteria</taxon>
        <taxon>Pseudomonadati</taxon>
        <taxon>Pseudomonadota</taxon>
        <taxon>Gammaproteobacteria</taxon>
        <taxon>Vibrionales</taxon>
        <taxon>Vibrionaceae</taxon>
        <taxon>Vibrio</taxon>
    </lineage>
</organism>
<reference evidence="2" key="1">
    <citation type="journal article" date="2019" name="Int. J. Syst. Evol. Microbiol.">
        <title>The Global Catalogue of Microorganisms (GCM) 10K type strain sequencing project: providing services to taxonomists for standard genome sequencing and annotation.</title>
        <authorList>
            <consortium name="The Broad Institute Genomics Platform"/>
            <consortium name="The Broad Institute Genome Sequencing Center for Infectious Disease"/>
            <person name="Wu L."/>
            <person name="Ma J."/>
        </authorList>
    </citation>
    <scope>NUCLEOTIDE SEQUENCE [LARGE SCALE GENOMIC DNA]</scope>
    <source>
        <strain evidence="2">NBRC 111146</strain>
    </source>
</reference>
<sequence length="123" mass="14527">MIHYTPKFFYSGSKSHGIKSDLVFVKSKLGRLNKENQFIACETYEEIYKRHFNAGEYRLARYNANKFLNDFVNEYGITLKDYQDLKAANDDQIWIDSKIEELKKCQKLSKPRIYLGEKKRANG</sequence>
<evidence type="ECO:0000313" key="2">
    <source>
        <dbReference type="Proteomes" id="UP001157156"/>
    </source>
</evidence>
<gene>
    <name evidence="1" type="ORF">GCM10007931_08470</name>
</gene>
<dbReference type="EMBL" id="BSPV01000003">
    <property type="protein sequence ID" value="GLT13873.1"/>
    <property type="molecule type" value="Genomic_DNA"/>
</dbReference>
<dbReference type="RefSeq" id="WP_089124250.1">
    <property type="nucleotide sequence ID" value="NZ_BSPV01000003.1"/>
</dbReference>
<keyword evidence="2" id="KW-1185">Reference proteome</keyword>
<protein>
    <submittedName>
        <fullName evidence="1">Uncharacterized protein</fullName>
    </submittedName>
</protein>
<evidence type="ECO:0000313" key="1">
    <source>
        <dbReference type="EMBL" id="GLT13873.1"/>
    </source>
</evidence>
<proteinExistence type="predicted"/>
<accession>A0ABQ6EL71</accession>
<dbReference type="Proteomes" id="UP001157156">
    <property type="component" value="Unassembled WGS sequence"/>
</dbReference>
<comment type="caution">
    <text evidence="1">The sequence shown here is derived from an EMBL/GenBank/DDBJ whole genome shotgun (WGS) entry which is preliminary data.</text>
</comment>
<name>A0ABQ6EL71_9VIBR</name>